<reference evidence="3 5" key="2">
    <citation type="submission" date="2021-03" db="EMBL/GenBank/DDBJ databases">
        <title>Genomic Encyclopedia of Type Strains, Phase IV (KMG-IV): sequencing the most valuable type-strain genomes for metagenomic binning, comparative biology and taxonomic classification.</title>
        <authorList>
            <person name="Goeker M."/>
        </authorList>
    </citation>
    <scope>NUCLEOTIDE SEQUENCE [LARGE SCALE GENOMIC DNA]</scope>
    <source>
        <strain evidence="3 5">DSM 40499</strain>
    </source>
</reference>
<dbReference type="AlphaFoldDB" id="A0A1B1AYU7"/>
<feature type="signal peptide" evidence="1">
    <location>
        <begin position="1"/>
        <end position="31"/>
    </location>
</feature>
<sequence length="134" mass="14214">MKKLMRRIATASVSVTLAGGALLAAGGSATAATSQDSGPTPAPAALTADAKVIDLHGIHHDRGAPTYGHRLHDRGDQDYGSRCDDGHGHAGTYRTAGGRFDPWVDDQLLKPDPWIKDQLAMFVHSGEPGHRHFV</sequence>
<dbReference type="Proteomes" id="UP000092659">
    <property type="component" value="Chromosome"/>
</dbReference>
<proteinExistence type="predicted"/>
<organism evidence="2 4">
    <name type="scientific">Streptomyces griseochromogenes</name>
    <dbReference type="NCBI Taxonomy" id="68214"/>
    <lineage>
        <taxon>Bacteria</taxon>
        <taxon>Bacillati</taxon>
        <taxon>Actinomycetota</taxon>
        <taxon>Actinomycetes</taxon>
        <taxon>Kitasatosporales</taxon>
        <taxon>Streptomycetaceae</taxon>
        <taxon>Streptomyces</taxon>
    </lineage>
</organism>
<name>A0A1B1AYU7_9ACTN</name>
<feature type="chain" id="PRO_5008519356" evidence="1">
    <location>
        <begin position="32"/>
        <end position="134"/>
    </location>
</feature>
<dbReference type="RefSeq" id="WP_067306587.1">
    <property type="nucleotide sequence ID" value="NZ_CP016279.1"/>
</dbReference>
<dbReference type="KEGG" id="sgs:AVL59_20715"/>
<evidence type="ECO:0000256" key="1">
    <source>
        <dbReference type="SAM" id="SignalP"/>
    </source>
</evidence>
<evidence type="ECO:0000313" key="5">
    <source>
        <dbReference type="Proteomes" id="UP001519309"/>
    </source>
</evidence>
<accession>A0A1B1AYU7</accession>
<gene>
    <name evidence="2" type="ORF">AVL59_20715</name>
    <name evidence="3" type="ORF">J2Z21_007183</name>
</gene>
<evidence type="ECO:0000313" key="2">
    <source>
        <dbReference type="EMBL" id="ANP51692.1"/>
    </source>
</evidence>
<dbReference type="EMBL" id="JAGGLP010000020">
    <property type="protein sequence ID" value="MBP2054180.1"/>
    <property type="molecule type" value="Genomic_DNA"/>
</dbReference>
<evidence type="ECO:0000313" key="3">
    <source>
        <dbReference type="EMBL" id="MBP2054180.1"/>
    </source>
</evidence>
<reference evidence="2 4" key="1">
    <citation type="submission" date="2016-06" db="EMBL/GenBank/DDBJ databases">
        <title>Complete genome sequence of Streptomyces griseochromogenes ATCC 14511, the Blasticidin S producer.</title>
        <authorList>
            <person name="Wu L."/>
        </authorList>
    </citation>
    <scope>NUCLEOTIDE SEQUENCE [LARGE SCALE GENOMIC DNA]</scope>
    <source>
        <strain evidence="2 4">ATCC 14511</strain>
    </source>
</reference>
<protein>
    <submittedName>
        <fullName evidence="2">Uncharacterized protein</fullName>
    </submittedName>
</protein>
<dbReference type="EMBL" id="CP016279">
    <property type="protein sequence ID" value="ANP51692.1"/>
    <property type="molecule type" value="Genomic_DNA"/>
</dbReference>
<evidence type="ECO:0000313" key="4">
    <source>
        <dbReference type="Proteomes" id="UP000092659"/>
    </source>
</evidence>
<dbReference type="OrthoDB" id="4312034at2"/>
<keyword evidence="1" id="KW-0732">Signal</keyword>
<keyword evidence="5" id="KW-1185">Reference proteome</keyword>
<dbReference type="Proteomes" id="UP001519309">
    <property type="component" value="Unassembled WGS sequence"/>
</dbReference>